<sequence length="235" mass="26253">GYGFRPSDEELIGYLEDITNNRDISLNWKIFGNYQAFSAAAWFAGCGVWGVKTFFPKDLSNSSKLFPEGEVSNDSSGLQNQSSTKERDYNVQNDETCPQEGSNQHNFLDRNQVSNLTSNLENHAAVDATSGVNMDQGATSGCLITELEASKDSVFNQNQFSIRERGNLTENLIVVDSNKNYPEERSNQHNIVAEHEGSNLLANLKNDDTKDFDPMDLFDYDLLNVDEVLINDTNT</sequence>
<dbReference type="OrthoDB" id="1000462at2759"/>
<feature type="region of interest" description="Disordered" evidence="1">
    <location>
        <begin position="66"/>
        <end position="106"/>
    </location>
</feature>
<feature type="non-terminal residue" evidence="2">
    <location>
        <position position="1"/>
    </location>
</feature>
<dbReference type="EMBL" id="AWWV01009127">
    <property type="protein sequence ID" value="OMO87956.1"/>
    <property type="molecule type" value="Genomic_DNA"/>
</dbReference>
<feature type="compositionally biased region" description="Polar residues" evidence="1">
    <location>
        <begin position="72"/>
        <end position="83"/>
    </location>
</feature>
<feature type="compositionally biased region" description="Polar residues" evidence="1">
    <location>
        <begin position="90"/>
        <end position="106"/>
    </location>
</feature>
<gene>
    <name evidence="2" type="ORF">CCACVL1_08634</name>
</gene>
<keyword evidence="3" id="KW-1185">Reference proteome</keyword>
<evidence type="ECO:0000256" key="1">
    <source>
        <dbReference type="SAM" id="MobiDB-lite"/>
    </source>
</evidence>
<dbReference type="AlphaFoldDB" id="A0A1R3IZG5"/>
<evidence type="ECO:0000313" key="2">
    <source>
        <dbReference type="EMBL" id="OMO87956.1"/>
    </source>
</evidence>
<organism evidence="2 3">
    <name type="scientific">Corchorus capsularis</name>
    <name type="common">Jute</name>
    <dbReference type="NCBI Taxonomy" id="210143"/>
    <lineage>
        <taxon>Eukaryota</taxon>
        <taxon>Viridiplantae</taxon>
        <taxon>Streptophyta</taxon>
        <taxon>Embryophyta</taxon>
        <taxon>Tracheophyta</taxon>
        <taxon>Spermatophyta</taxon>
        <taxon>Magnoliopsida</taxon>
        <taxon>eudicotyledons</taxon>
        <taxon>Gunneridae</taxon>
        <taxon>Pentapetalae</taxon>
        <taxon>rosids</taxon>
        <taxon>malvids</taxon>
        <taxon>Malvales</taxon>
        <taxon>Malvaceae</taxon>
        <taxon>Grewioideae</taxon>
        <taxon>Apeibeae</taxon>
        <taxon>Corchorus</taxon>
    </lineage>
</organism>
<proteinExistence type="predicted"/>
<dbReference type="Proteomes" id="UP000188268">
    <property type="component" value="Unassembled WGS sequence"/>
</dbReference>
<protein>
    <recommendedName>
        <fullName evidence="4">No apical meristem (NAM) protein</fullName>
    </recommendedName>
</protein>
<comment type="caution">
    <text evidence="2">The sequence shown here is derived from an EMBL/GenBank/DDBJ whole genome shotgun (WGS) entry which is preliminary data.</text>
</comment>
<dbReference type="Gramene" id="OMO87956">
    <property type="protein sequence ID" value="OMO87956"/>
    <property type="gene ID" value="CCACVL1_08634"/>
</dbReference>
<reference evidence="2 3" key="1">
    <citation type="submission" date="2013-09" db="EMBL/GenBank/DDBJ databases">
        <title>Corchorus capsularis genome sequencing.</title>
        <authorList>
            <person name="Alam M."/>
            <person name="Haque M.S."/>
            <person name="Islam M.S."/>
            <person name="Emdad E.M."/>
            <person name="Islam M.M."/>
            <person name="Ahmed B."/>
            <person name="Halim A."/>
            <person name="Hossen Q.M.M."/>
            <person name="Hossain M.Z."/>
            <person name="Ahmed R."/>
            <person name="Khan M.M."/>
            <person name="Islam R."/>
            <person name="Rashid M.M."/>
            <person name="Khan S.A."/>
            <person name="Rahman M.S."/>
            <person name="Alam M."/>
        </authorList>
    </citation>
    <scope>NUCLEOTIDE SEQUENCE [LARGE SCALE GENOMIC DNA]</scope>
    <source>
        <strain evidence="3">cv. CVL-1</strain>
        <tissue evidence="2">Whole seedling</tissue>
    </source>
</reference>
<name>A0A1R3IZG5_COCAP</name>
<evidence type="ECO:0008006" key="4">
    <source>
        <dbReference type="Google" id="ProtNLM"/>
    </source>
</evidence>
<evidence type="ECO:0000313" key="3">
    <source>
        <dbReference type="Proteomes" id="UP000188268"/>
    </source>
</evidence>
<accession>A0A1R3IZG5</accession>